<dbReference type="HOGENOM" id="CLU_031317_0_2_7"/>
<dbReference type="Proteomes" id="UP000008561">
    <property type="component" value="Chromosome"/>
</dbReference>
<dbReference type="eggNOG" id="COG1234">
    <property type="taxonomic scope" value="Bacteria"/>
</dbReference>
<accession>A9A0B9</accession>
<gene>
    <name evidence="2" type="ordered locus">Dole_3235</name>
</gene>
<dbReference type="KEGG" id="dol:Dole_3235"/>
<reference evidence="2 3" key="1">
    <citation type="submission" date="2007-10" db="EMBL/GenBank/DDBJ databases">
        <title>Complete sequence of Desulfococcus oleovorans Hxd3.</title>
        <authorList>
            <consortium name="US DOE Joint Genome Institute"/>
            <person name="Copeland A."/>
            <person name="Lucas S."/>
            <person name="Lapidus A."/>
            <person name="Barry K."/>
            <person name="Glavina del Rio T."/>
            <person name="Dalin E."/>
            <person name="Tice H."/>
            <person name="Pitluck S."/>
            <person name="Kiss H."/>
            <person name="Brettin T."/>
            <person name="Bruce D."/>
            <person name="Detter J.C."/>
            <person name="Han C."/>
            <person name="Schmutz J."/>
            <person name="Larimer F."/>
            <person name="Land M."/>
            <person name="Hauser L."/>
            <person name="Kyrpides N."/>
            <person name="Kim E."/>
            <person name="Wawrik B."/>
            <person name="Richardson P."/>
        </authorList>
    </citation>
    <scope>NUCLEOTIDE SEQUENCE [LARGE SCALE GENOMIC DNA]</scope>
    <source>
        <strain evidence="3">DSM 6200 / JCM 39069 / Hxd3</strain>
    </source>
</reference>
<dbReference type="RefSeq" id="WP_012176648.1">
    <property type="nucleotide sequence ID" value="NC_009943.1"/>
</dbReference>
<evidence type="ECO:0000313" key="2">
    <source>
        <dbReference type="EMBL" id="ABW69038.1"/>
    </source>
</evidence>
<dbReference type="PANTHER" id="PTHR46018:SF2">
    <property type="entry name" value="ZINC PHOSPHODIESTERASE ELAC PROTEIN 1"/>
    <property type="match status" value="1"/>
</dbReference>
<sequence>MTPAPKTGKIRVTILGSGTCVPSLTRSACAVLVEIAGAKVVFDCGPGTMRRLLETGTGIHDVSHLFFSHFHPDHTGEMATFLFAGKYSPGPRRTRPMVMAGGTGFARFYEAFKGVYGEWIEWADDLLVIEEFDTTGPDTRSYDGFFLTTRPVPHRPESIAFRLEAGGVSVVYSGDTDVSDSLITLAKNADLMICESALPDGWKVDGHLTPSLAGEMAQKAGVRRLVLTHLYPMCDMVDIVSQCRSAYDGDVQVAEDLMRIEVP</sequence>
<dbReference type="CDD" id="cd16272">
    <property type="entry name" value="RNaseZ_MBL-fold"/>
    <property type="match status" value="1"/>
</dbReference>
<dbReference type="SUPFAM" id="SSF56281">
    <property type="entry name" value="Metallo-hydrolase/oxidoreductase"/>
    <property type="match status" value="1"/>
</dbReference>
<dbReference type="SMART" id="SM00849">
    <property type="entry name" value="Lactamase_B"/>
    <property type="match status" value="1"/>
</dbReference>
<organism evidence="2 3">
    <name type="scientific">Desulfosudis oleivorans (strain DSM 6200 / JCM 39069 / Hxd3)</name>
    <name type="common">Desulfococcus oleovorans</name>
    <dbReference type="NCBI Taxonomy" id="96561"/>
    <lineage>
        <taxon>Bacteria</taxon>
        <taxon>Pseudomonadati</taxon>
        <taxon>Thermodesulfobacteriota</taxon>
        <taxon>Desulfobacteria</taxon>
        <taxon>Desulfobacterales</taxon>
        <taxon>Desulfosudaceae</taxon>
        <taxon>Desulfosudis</taxon>
    </lineage>
</organism>
<dbReference type="AlphaFoldDB" id="A9A0B9"/>
<dbReference type="PANTHER" id="PTHR46018">
    <property type="entry name" value="ZINC PHOSPHODIESTERASE ELAC PROTEIN 1"/>
    <property type="match status" value="1"/>
</dbReference>
<dbReference type="STRING" id="96561.Dole_3235"/>
<dbReference type="EMBL" id="CP000859">
    <property type="protein sequence ID" value="ABW69038.1"/>
    <property type="molecule type" value="Genomic_DNA"/>
</dbReference>
<name>A9A0B9_DESOH</name>
<dbReference type="Gene3D" id="3.60.15.10">
    <property type="entry name" value="Ribonuclease Z/Hydroxyacylglutathione hydrolase-like"/>
    <property type="match status" value="1"/>
</dbReference>
<dbReference type="GO" id="GO:0042781">
    <property type="term" value="F:3'-tRNA processing endoribonuclease activity"/>
    <property type="evidence" value="ECO:0007669"/>
    <property type="project" value="TreeGrafter"/>
</dbReference>
<keyword evidence="3" id="KW-1185">Reference proteome</keyword>
<proteinExistence type="predicted"/>
<dbReference type="OrthoDB" id="9803916at2"/>
<evidence type="ECO:0000259" key="1">
    <source>
        <dbReference type="SMART" id="SM00849"/>
    </source>
</evidence>
<dbReference type="Pfam" id="PF12706">
    <property type="entry name" value="Lactamase_B_2"/>
    <property type="match status" value="1"/>
</dbReference>
<dbReference type="InterPro" id="IPR001279">
    <property type="entry name" value="Metallo-B-lactamas"/>
</dbReference>
<dbReference type="InterPro" id="IPR036866">
    <property type="entry name" value="RibonucZ/Hydroxyglut_hydro"/>
</dbReference>
<protein>
    <submittedName>
        <fullName evidence="2">Beta-lactamase domain protein</fullName>
    </submittedName>
</protein>
<feature type="domain" description="Metallo-beta-lactamase" evidence="1">
    <location>
        <begin position="27"/>
        <end position="229"/>
    </location>
</feature>
<evidence type="ECO:0000313" key="3">
    <source>
        <dbReference type="Proteomes" id="UP000008561"/>
    </source>
</evidence>